<reference evidence="1" key="1">
    <citation type="journal article" date="2017" name="Nature">
        <title>The sunflower genome provides insights into oil metabolism, flowering and Asterid evolution.</title>
        <authorList>
            <person name="Badouin H."/>
            <person name="Gouzy J."/>
            <person name="Grassa C.J."/>
            <person name="Murat F."/>
            <person name="Staton S.E."/>
            <person name="Cottret L."/>
            <person name="Lelandais-Briere C."/>
            <person name="Owens G.L."/>
            <person name="Carrere S."/>
            <person name="Mayjonade B."/>
            <person name="Legrand L."/>
            <person name="Gill N."/>
            <person name="Kane N.C."/>
            <person name="Bowers J.E."/>
            <person name="Hubner S."/>
            <person name="Bellec A."/>
            <person name="Berard A."/>
            <person name="Berges H."/>
            <person name="Blanchet N."/>
            <person name="Boniface M.C."/>
            <person name="Brunel D."/>
            <person name="Catrice O."/>
            <person name="Chaidir N."/>
            <person name="Claudel C."/>
            <person name="Donnadieu C."/>
            <person name="Faraut T."/>
            <person name="Fievet G."/>
            <person name="Helmstetter N."/>
            <person name="King M."/>
            <person name="Knapp S.J."/>
            <person name="Lai Z."/>
            <person name="Le Paslier M.C."/>
            <person name="Lippi Y."/>
            <person name="Lorenzon L."/>
            <person name="Mandel J.R."/>
            <person name="Marage G."/>
            <person name="Marchand G."/>
            <person name="Marquand E."/>
            <person name="Bret-Mestries E."/>
            <person name="Morien E."/>
            <person name="Nambeesan S."/>
            <person name="Nguyen T."/>
            <person name="Pegot-Espagnet P."/>
            <person name="Pouilly N."/>
            <person name="Raftis F."/>
            <person name="Sallet E."/>
            <person name="Schiex T."/>
            <person name="Thomas J."/>
            <person name="Vandecasteele C."/>
            <person name="Vares D."/>
            <person name="Vear F."/>
            <person name="Vautrin S."/>
            <person name="Crespi M."/>
            <person name="Mangin B."/>
            <person name="Burke J.M."/>
            <person name="Salse J."/>
            <person name="Munos S."/>
            <person name="Vincourt P."/>
            <person name="Rieseberg L.H."/>
            <person name="Langlade N.B."/>
        </authorList>
    </citation>
    <scope>NUCLEOTIDE SEQUENCE</scope>
    <source>
        <tissue evidence="1">Leaves</tissue>
    </source>
</reference>
<name>A0A9K3IX28_HELAN</name>
<dbReference type="AlphaFoldDB" id="A0A9K3IX28"/>
<comment type="caution">
    <text evidence="1">The sequence shown here is derived from an EMBL/GenBank/DDBJ whole genome shotgun (WGS) entry which is preliminary data.</text>
</comment>
<evidence type="ECO:0000313" key="1">
    <source>
        <dbReference type="EMBL" id="KAF5804819.1"/>
    </source>
</evidence>
<gene>
    <name evidence="1" type="ORF">HanXRQr2_Chr05g0201631</name>
</gene>
<protein>
    <submittedName>
        <fullName evidence="1">Uncharacterized protein</fullName>
    </submittedName>
</protein>
<keyword evidence="2" id="KW-1185">Reference proteome</keyword>
<proteinExistence type="predicted"/>
<sequence length="76" mass="8194">MAYLPCPYLEGRTRRNLEVALRFFIGVAGTSMLPIEDDAPMDAYAYAGSAAGVDLTIMAPLSSGKIRCKQGIVVRI</sequence>
<dbReference type="Proteomes" id="UP000215914">
    <property type="component" value="Unassembled WGS sequence"/>
</dbReference>
<reference evidence="1" key="2">
    <citation type="submission" date="2020-06" db="EMBL/GenBank/DDBJ databases">
        <title>Helianthus annuus Genome sequencing and assembly Release 2.</title>
        <authorList>
            <person name="Gouzy J."/>
            <person name="Langlade N."/>
            <person name="Munos S."/>
        </authorList>
    </citation>
    <scope>NUCLEOTIDE SEQUENCE</scope>
    <source>
        <tissue evidence="1">Leaves</tissue>
    </source>
</reference>
<dbReference type="EMBL" id="MNCJ02000320">
    <property type="protein sequence ID" value="KAF5804819.1"/>
    <property type="molecule type" value="Genomic_DNA"/>
</dbReference>
<accession>A0A9K3IX28</accession>
<evidence type="ECO:0000313" key="2">
    <source>
        <dbReference type="Proteomes" id="UP000215914"/>
    </source>
</evidence>
<organism evidence="1 2">
    <name type="scientific">Helianthus annuus</name>
    <name type="common">Common sunflower</name>
    <dbReference type="NCBI Taxonomy" id="4232"/>
    <lineage>
        <taxon>Eukaryota</taxon>
        <taxon>Viridiplantae</taxon>
        <taxon>Streptophyta</taxon>
        <taxon>Embryophyta</taxon>
        <taxon>Tracheophyta</taxon>
        <taxon>Spermatophyta</taxon>
        <taxon>Magnoliopsida</taxon>
        <taxon>eudicotyledons</taxon>
        <taxon>Gunneridae</taxon>
        <taxon>Pentapetalae</taxon>
        <taxon>asterids</taxon>
        <taxon>campanulids</taxon>
        <taxon>Asterales</taxon>
        <taxon>Asteraceae</taxon>
        <taxon>Asteroideae</taxon>
        <taxon>Heliantheae alliance</taxon>
        <taxon>Heliantheae</taxon>
        <taxon>Helianthus</taxon>
    </lineage>
</organism>
<dbReference type="Gramene" id="mRNA:HanXRQr2_Chr05g0201631">
    <property type="protein sequence ID" value="mRNA:HanXRQr2_Chr05g0201631"/>
    <property type="gene ID" value="HanXRQr2_Chr05g0201631"/>
</dbReference>